<dbReference type="PANTHER" id="PTHR21310">
    <property type="entry name" value="AMINOGLYCOSIDE PHOSPHOTRANSFERASE-RELATED-RELATED"/>
    <property type="match status" value="1"/>
</dbReference>
<evidence type="ECO:0000313" key="2">
    <source>
        <dbReference type="Proteomes" id="UP001303889"/>
    </source>
</evidence>
<reference evidence="1" key="1">
    <citation type="journal article" date="2023" name="Mol. Phylogenet. Evol.">
        <title>Genome-scale phylogeny and comparative genomics of the fungal order Sordariales.</title>
        <authorList>
            <person name="Hensen N."/>
            <person name="Bonometti L."/>
            <person name="Westerberg I."/>
            <person name="Brannstrom I.O."/>
            <person name="Guillou S."/>
            <person name="Cros-Aarteil S."/>
            <person name="Calhoun S."/>
            <person name="Haridas S."/>
            <person name="Kuo A."/>
            <person name="Mondo S."/>
            <person name="Pangilinan J."/>
            <person name="Riley R."/>
            <person name="LaButti K."/>
            <person name="Andreopoulos B."/>
            <person name="Lipzen A."/>
            <person name="Chen C."/>
            <person name="Yan M."/>
            <person name="Daum C."/>
            <person name="Ng V."/>
            <person name="Clum A."/>
            <person name="Steindorff A."/>
            <person name="Ohm R.A."/>
            <person name="Martin F."/>
            <person name="Silar P."/>
            <person name="Natvig D.O."/>
            <person name="Lalanne C."/>
            <person name="Gautier V."/>
            <person name="Ament-Velasquez S.L."/>
            <person name="Kruys A."/>
            <person name="Hutchinson M.I."/>
            <person name="Powell A.J."/>
            <person name="Barry K."/>
            <person name="Miller A.N."/>
            <person name="Grigoriev I.V."/>
            <person name="Debuchy R."/>
            <person name="Gladieux P."/>
            <person name="Hiltunen Thoren M."/>
            <person name="Johannesson H."/>
        </authorList>
    </citation>
    <scope>NUCLEOTIDE SEQUENCE</scope>
    <source>
        <strain evidence="1">CBS 103.79</strain>
    </source>
</reference>
<name>A0AAN6MHL1_9PEZI</name>
<dbReference type="InterPro" id="IPR051678">
    <property type="entry name" value="AGP_Transferase"/>
</dbReference>
<sequence>MARKMALSTGGGEKKMGQARRHGLLQAVKTQSRQRTSGAGHLWSALNTDDNIISHAAYHVAAKELSQRLWDNRATVKGLVRHHLGLGDSDASVFVAPPGQWIRDSFNVCIPVAIRPGLMVRCAMAHKLAEARYPGTIDEKLGCEVGTYAWMQAQCPEVRIPHLYGFGLSDHSHFTHQGRLPFYRRLCRAVRRRFGVFLGWPALSCYAPHPAAALCLPTAYMLLKHIGPETGCMLSNTWVMYRGEAARRRTLFRGMARIMLSLARIPQPRMGSFRFCPDDGTMTLTNRPLPCALVILENDGAPRTLPADRTYTCVEPFVADMLALQDSSFLANPNAIYDASDCRALMAARTVLRALLHRFTSPERRTGPFHLQLTDFHTSNIFVDDDWNVTCLLDLELVSTLPAEMLAVPYWLTRRAINQLADEHLAEFDKVRQEFMDVLEKEEATIGAIVTLVDGHVSPRYCRLSMTEEEVLSQSWCQGAKEVMTRKVAEHERYAADLGVLFGKISPVDGVEVS</sequence>
<dbReference type="EMBL" id="MU855679">
    <property type="protein sequence ID" value="KAK3900359.1"/>
    <property type="molecule type" value="Genomic_DNA"/>
</dbReference>
<dbReference type="SUPFAM" id="SSF56112">
    <property type="entry name" value="Protein kinase-like (PK-like)"/>
    <property type="match status" value="1"/>
</dbReference>
<gene>
    <name evidence="1" type="ORF">C8A05DRAFT_45791</name>
</gene>
<accession>A0AAN6MHL1</accession>
<protein>
    <recommendedName>
        <fullName evidence="3">Aminoglycoside phosphotransferase domain-containing protein</fullName>
    </recommendedName>
</protein>
<dbReference type="AlphaFoldDB" id="A0AAN6MHL1"/>
<evidence type="ECO:0000313" key="1">
    <source>
        <dbReference type="EMBL" id="KAK3900359.1"/>
    </source>
</evidence>
<reference evidence="1" key="2">
    <citation type="submission" date="2023-05" db="EMBL/GenBank/DDBJ databases">
        <authorList>
            <consortium name="Lawrence Berkeley National Laboratory"/>
            <person name="Steindorff A."/>
            <person name="Hensen N."/>
            <person name="Bonometti L."/>
            <person name="Westerberg I."/>
            <person name="Brannstrom I.O."/>
            <person name="Guillou S."/>
            <person name="Cros-Aarteil S."/>
            <person name="Calhoun S."/>
            <person name="Haridas S."/>
            <person name="Kuo A."/>
            <person name="Mondo S."/>
            <person name="Pangilinan J."/>
            <person name="Riley R."/>
            <person name="Labutti K."/>
            <person name="Andreopoulos B."/>
            <person name="Lipzen A."/>
            <person name="Chen C."/>
            <person name="Yanf M."/>
            <person name="Daum C."/>
            <person name="Ng V."/>
            <person name="Clum A."/>
            <person name="Ohm R."/>
            <person name="Martin F."/>
            <person name="Silar P."/>
            <person name="Natvig D."/>
            <person name="Lalanne C."/>
            <person name="Gautier V."/>
            <person name="Ament-Velasquez S.L."/>
            <person name="Kruys A."/>
            <person name="Hutchinson M.I."/>
            <person name="Powell A.J."/>
            <person name="Barry K."/>
            <person name="Miller A.N."/>
            <person name="Grigoriev I.V."/>
            <person name="Debuchy R."/>
            <person name="Gladieux P."/>
            <person name="Thoren M.H."/>
            <person name="Johannesson H."/>
        </authorList>
    </citation>
    <scope>NUCLEOTIDE SEQUENCE</scope>
    <source>
        <strain evidence="1">CBS 103.79</strain>
    </source>
</reference>
<evidence type="ECO:0008006" key="3">
    <source>
        <dbReference type="Google" id="ProtNLM"/>
    </source>
</evidence>
<organism evidence="1 2">
    <name type="scientific">Staphylotrichum tortipilum</name>
    <dbReference type="NCBI Taxonomy" id="2831512"/>
    <lineage>
        <taxon>Eukaryota</taxon>
        <taxon>Fungi</taxon>
        <taxon>Dikarya</taxon>
        <taxon>Ascomycota</taxon>
        <taxon>Pezizomycotina</taxon>
        <taxon>Sordariomycetes</taxon>
        <taxon>Sordariomycetidae</taxon>
        <taxon>Sordariales</taxon>
        <taxon>Chaetomiaceae</taxon>
        <taxon>Staphylotrichum</taxon>
    </lineage>
</organism>
<comment type="caution">
    <text evidence="1">The sequence shown here is derived from an EMBL/GenBank/DDBJ whole genome shotgun (WGS) entry which is preliminary data.</text>
</comment>
<dbReference type="Proteomes" id="UP001303889">
    <property type="component" value="Unassembled WGS sequence"/>
</dbReference>
<dbReference type="PANTHER" id="PTHR21310:SF37">
    <property type="entry name" value="AMINOGLYCOSIDE PHOSPHOTRANSFERASE DOMAIN-CONTAINING PROTEIN"/>
    <property type="match status" value="1"/>
</dbReference>
<keyword evidence="2" id="KW-1185">Reference proteome</keyword>
<proteinExistence type="predicted"/>
<dbReference type="InterPro" id="IPR011009">
    <property type="entry name" value="Kinase-like_dom_sf"/>
</dbReference>